<dbReference type="EMBL" id="BMII01000008">
    <property type="protein sequence ID" value="GGB53694.1"/>
    <property type="molecule type" value="Genomic_DNA"/>
</dbReference>
<proteinExistence type="predicted"/>
<reference evidence="2" key="1">
    <citation type="journal article" date="2019" name="Int. J. Syst. Evol. Microbiol.">
        <title>The Global Catalogue of Microorganisms (GCM) 10K type strain sequencing project: providing services to taxonomists for standard genome sequencing and annotation.</title>
        <authorList>
            <consortium name="The Broad Institute Genomics Platform"/>
            <consortium name="The Broad Institute Genome Sequencing Center for Infectious Disease"/>
            <person name="Wu L."/>
            <person name="Ma J."/>
        </authorList>
    </citation>
    <scope>NUCLEOTIDE SEQUENCE [LARGE SCALE GENOMIC DNA]</scope>
    <source>
        <strain evidence="2">CGMCC 1.15339</strain>
    </source>
</reference>
<name>A0ABQ1IXM5_9GAMM</name>
<protein>
    <submittedName>
        <fullName evidence="1">Uncharacterized protein</fullName>
    </submittedName>
</protein>
<keyword evidence="2" id="KW-1185">Reference proteome</keyword>
<evidence type="ECO:0000313" key="1">
    <source>
        <dbReference type="EMBL" id="GGB53694.1"/>
    </source>
</evidence>
<gene>
    <name evidence="1" type="ORF">GCM10011607_12840</name>
</gene>
<comment type="caution">
    <text evidence="1">The sequence shown here is derived from an EMBL/GenBank/DDBJ whole genome shotgun (WGS) entry which is preliminary data.</text>
</comment>
<evidence type="ECO:0000313" key="2">
    <source>
        <dbReference type="Proteomes" id="UP000617555"/>
    </source>
</evidence>
<accession>A0ABQ1IXM5</accession>
<dbReference type="Proteomes" id="UP000617555">
    <property type="component" value="Unassembled WGS sequence"/>
</dbReference>
<organism evidence="1 2">
    <name type="scientific">Shewanella inventionis</name>
    <dbReference type="NCBI Taxonomy" id="1738770"/>
    <lineage>
        <taxon>Bacteria</taxon>
        <taxon>Pseudomonadati</taxon>
        <taxon>Pseudomonadota</taxon>
        <taxon>Gammaproteobacteria</taxon>
        <taxon>Alteromonadales</taxon>
        <taxon>Shewanellaceae</taxon>
        <taxon>Shewanella</taxon>
    </lineage>
</organism>
<sequence length="138" mass="15724">MTPLCAHESEQINKGNYALKYSVHKYNAYISGRTITLSEAARCVVYQTKWAASHEQVELKNNCKLNIDVTILSETDVEGMGKYVVVLVKYSDKEHQCHFIVTESPSHWFFLNYGLLSIIKPFDVDKVNPTTTSIARYS</sequence>
<dbReference type="RefSeq" id="WP_188738169.1">
    <property type="nucleotide sequence ID" value="NZ_BMII01000008.1"/>
</dbReference>